<dbReference type="SUPFAM" id="SSF52540">
    <property type="entry name" value="P-loop containing nucleoside triphosphate hydrolases"/>
    <property type="match status" value="1"/>
</dbReference>
<accession>A0ABX3JVC0</accession>
<dbReference type="Gene3D" id="3.40.50.300">
    <property type="entry name" value="P-loop containing nucleotide triphosphate hydrolases"/>
    <property type="match status" value="1"/>
</dbReference>
<dbReference type="Proteomes" id="UP000189059">
    <property type="component" value="Unassembled WGS sequence"/>
</dbReference>
<organism evidence="2 3">
    <name type="scientific">Paenibacillus ihbetae</name>
    <dbReference type="NCBI Taxonomy" id="1870820"/>
    <lineage>
        <taxon>Bacteria</taxon>
        <taxon>Bacillati</taxon>
        <taxon>Bacillota</taxon>
        <taxon>Bacilli</taxon>
        <taxon>Bacillales</taxon>
        <taxon>Paenibacillaceae</taxon>
        <taxon>Paenibacillus</taxon>
    </lineage>
</organism>
<dbReference type="Pfam" id="PF07728">
    <property type="entry name" value="AAA_5"/>
    <property type="match status" value="1"/>
</dbReference>
<dbReference type="EMBL" id="MRVI01000002">
    <property type="protein sequence ID" value="OOC59484.1"/>
    <property type="molecule type" value="Genomic_DNA"/>
</dbReference>
<name>A0ABX3JVC0_9BACL</name>
<dbReference type="PANTHER" id="PTHR37291">
    <property type="entry name" value="5-METHYLCYTOSINE-SPECIFIC RESTRICTION ENZYME B"/>
    <property type="match status" value="1"/>
</dbReference>
<sequence>MKLIEKAEEYDPSIAKVKELIKGREEFITRFPIEQLSAIPITEYASIHSKDTFIYWLERKNILAGIGGGNSSKFGIYCAKDGKYYRGYGNNKILLEGEELQTRFNTLKTYILDAIYKAKSGRIEEISTGGELWDMVLLKILNIYVPEHFFNIYSKAVLIQIAEDLGLDKTRSLKDISCIHLNSEILKVLKEKEPFASWDHMVIGRFLWQTYKVESKKGLWLVGYNYGGNQSVIKRFLDEGIIGVDFVGNYDFTDDLELADDDLELKIEEVTTENKEKRALLSFFGMRKGDYVALKSTYVKNKKTSILKISAIGIVTEDPDEGYRFDSELGHTLPVEWLDQDEVEYEGLGYMRRTIEKVSKHDVAQVIFGKYLDDAIAPLDGKAGVAGNKVSKSLPFGERNVVLYGPPGTGKTFHVVDFSLNILDPDRFKELKAMDNRQLMKEAFRKYTNRGQIVFTTIHPSYAYEDLIEGLKSDGVGFVVKDGILKRLAFEALYHGLPEEQRVDGGYEQRKKQVLDSLQENIPFDFGRAERFVIVMDEINRGNVSKVFGELITLLEHDKRLNEDNETIVTLPYSGERFVLPPNLYIIGTMNTADRSIALMDTALRRRFSFVEMMPDSNLLANAPMDLQLDQLLETMNQRIEVLYDRDHAIGHAFFIGAQTIEEVAEVFLRKVIPLLQEYFYDDWEKIGMVLGGIGKQEGDPYIVYKQSLPISKLFKGADAANLSEAAVRYRIKTKLKIEDLRSIYD</sequence>
<protein>
    <recommendedName>
        <fullName evidence="1">AAA+ ATPase domain-containing protein</fullName>
    </recommendedName>
</protein>
<gene>
    <name evidence="2" type="ORF">BBD40_24000</name>
</gene>
<comment type="caution">
    <text evidence="2">The sequence shown here is derived from an EMBL/GenBank/DDBJ whole genome shotgun (WGS) entry which is preliminary data.</text>
</comment>
<dbReference type="InterPro" id="IPR052934">
    <property type="entry name" value="Methyl-DNA_Rec/Restrict_Enz"/>
</dbReference>
<dbReference type="InterPro" id="IPR027417">
    <property type="entry name" value="P-loop_NTPase"/>
</dbReference>
<dbReference type="SMART" id="SM00382">
    <property type="entry name" value="AAA"/>
    <property type="match status" value="1"/>
</dbReference>
<dbReference type="InterPro" id="IPR003593">
    <property type="entry name" value="AAA+_ATPase"/>
</dbReference>
<evidence type="ECO:0000313" key="3">
    <source>
        <dbReference type="Proteomes" id="UP000189059"/>
    </source>
</evidence>
<dbReference type="PANTHER" id="PTHR37291:SF1">
    <property type="entry name" value="TYPE IV METHYL-DIRECTED RESTRICTION ENZYME ECOKMCRB SUBUNIT"/>
    <property type="match status" value="1"/>
</dbReference>
<reference evidence="2 3" key="1">
    <citation type="submission" date="2016-12" db="EMBL/GenBank/DDBJ databases">
        <title>Genome sequencing and description of Paenibacillus sp. nov. from high altitude lake in the Indian Trans- Himalayas.</title>
        <authorList>
            <person name="Kiran S."/>
            <person name="Swarnkar M.K."/>
            <person name="Rana A."/>
            <person name="Tewari R."/>
            <person name="Gulati A."/>
        </authorList>
    </citation>
    <scope>NUCLEOTIDE SEQUENCE [LARGE SCALE GENOMIC DNA]</scope>
    <source>
        <strain evidence="2 3">IHBB 9951</strain>
    </source>
</reference>
<evidence type="ECO:0000259" key="1">
    <source>
        <dbReference type="SMART" id="SM00382"/>
    </source>
</evidence>
<evidence type="ECO:0000313" key="2">
    <source>
        <dbReference type="EMBL" id="OOC59484.1"/>
    </source>
</evidence>
<proteinExistence type="predicted"/>
<dbReference type="InterPro" id="IPR011704">
    <property type="entry name" value="ATPase_dyneun-rel_AAA"/>
</dbReference>
<feature type="domain" description="AAA+ ATPase" evidence="1">
    <location>
        <begin position="397"/>
        <end position="618"/>
    </location>
</feature>
<keyword evidence="3" id="KW-1185">Reference proteome</keyword>